<evidence type="ECO:0000256" key="1">
    <source>
        <dbReference type="ARBA" id="ARBA00004903"/>
    </source>
</evidence>
<dbReference type="GO" id="GO:0046654">
    <property type="term" value="P:tetrahydrofolate biosynthetic process"/>
    <property type="evidence" value="ECO:0007669"/>
    <property type="project" value="UniProtKB-UniPathway"/>
</dbReference>
<dbReference type="GO" id="GO:0005739">
    <property type="term" value="C:mitochondrion"/>
    <property type="evidence" value="ECO:0007669"/>
    <property type="project" value="TreeGrafter"/>
</dbReference>
<dbReference type="InterPro" id="IPR017925">
    <property type="entry name" value="DHFR_CS"/>
</dbReference>
<dbReference type="PROSITE" id="PS00075">
    <property type="entry name" value="DHFR_1"/>
    <property type="match status" value="1"/>
</dbReference>
<name>A0A1R1YIB2_9FUNG</name>
<dbReference type="OrthoDB" id="414698at2759"/>
<evidence type="ECO:0000313" key="10">
    <source>
        <dbReference type="Proteomes" id="UP000187429"/>
    </source>
</evidence>
<dbReference type="InterPro" id="IPR024072">
    <property type="entry name" value="DHFR-like_dom_sf"/>
</dbReference>
<comment type="similarity">
    <text evidence="7">Belongs to the dihydrofolate reductase family.</text>
</comment>
<keyword evidence="4" id="KW-0554">One-carbon metabolism</keyword>
<keyword evidence="6" id="KW-0560">Oxidoreductase</keyword>
<dbReference type="EC" id="1.5.1.3" evidence="2"/>
<organism evidence="9 10">
    <name type="scientific">Smittium culicis</name>
    <dbReference type="NCBI Taxonomy" id="133412"/>
    <lineage>
        <taxon>Eukaryota</taxon>
        <taxon>Fungi</taxon>
        <taxon>Fungi incertae sedis</taxon>
        <taxon>Zoopagomycota</taxon>
        <taxon>Kickxellomycotina</taxon>
        <taxon>Harpellomycetes</taxon>
        <taxon>Harpellales</taxon>
        <taxon>Legeriomycetaceae</taxon>
        <taxon>Smittium</taxon>
    </lineage>
</organism>
<dbReference type="GO" id="GO:0004146">
    <property type="term" value="F:dihydrofolate reductase activity"/>
    <property type="evidence" value="ECO:0007669"/>
    <property type="project" value="UniProtKB-EC"/>
</dbReference>
<dbReference type="UniPathway" id="UPA00077">
    <property type="reaction ID" value="UER00158"/>
</dbReference>
<comment type="caution">
    <text evidence="9">The sequence shown here is derived from an EMBL/GenBank/DDBJ whole genome shotgun (WGS) entry which is preliminary data.</text>
</comment>
<dbReference type="PANTHER" id="PTHR48069">
    <property type="entry name" value="DIHYDROFOLATE REDUCTASE"/>
    <property type="match status" value="1"/>
</dbReference>
<evidence type="ECO:0000256" key="5">
    <source>
        <dbReference type="ARBA" id="ARBA00022857"/>
    </source>
</evidence>
<dbReference type="InterPro" id="IPR001796">
    <property type="entry name" value="DHFR_dom"/>
</dbReference>
<dbReference type="GO" id="GO:0050661">
    <property type="term" value="F:NADP binding"/>
    <property type="evidence" value="ECO:0007669"/>
    <property type="project" value="InterPro"/>
</dbReference>
<sequence length="216" mass="24673">MTLNLIAAVNQDYGIGLNGNLPWAIKKDMKFFGNVTLSELPDPYQTENQSSSKEFLNACIMGRVCWCETKKYGRKLPGRINIVITSDPEIADEVNALSYCKSVTSFQKALDYVEGLKSKESTESYTVRNIFIIGGYGVYKAAMETENVKVRIFYTNVKTVDPIQFTAFFPPLHKYPSFKKKPFEHLQSLLPFTVENGILEQPDGIKYEFQLYENWD</sequence>
<dbReference type="SUPFAM" id="SSF53597">
    <property type="entry name" value="Dihydrofolate reductase-like"/>
    <property type="match status" value="1"/>
</dbReference>
<evidence type="ECO:0000256" key="6">
    <source>
        <dbReference type="ARBA" id="ARBA00023002"/>
    </source>
</evidence>
<dbReference type="PRINTS" id="PR00070">
    <property type="entry name" value="DHFR"/>
</dbReference>
<evidence type="ECO:0000313" key="9">
    <source>
        <dbReference type="EMBL" id="OMJ26639.1"/>
    </source>
</evidence>
<proteinExistence type="inferred from homology"/>
<protein>
    <recommendedName>
        <fullName evidence="3">Dihydrofolate reductase</fullName>
        <ecNumber evidence="2">1.5.1.3</ecNumber>
    </recommendedName>
</protein>
<dbReference type="InterPro" id="IPR012259">
    <property type="entry name" value="DHFR"/>
</dbReference>
<evidence type="ECO:0000256" key="7">
    <source>
        <dbReference type="RuleBase" id="RU004474"/>
    </source>
</evidence>
<dbReference type="Proteomes" id="UP000187429">
    <property type="component" value="Unassembled WGS sequence"/>
</dbReference>
<evidence type="ECO:0000256" key="2">
    <source>
        <dbReference type="ARBA" id="ARBA00012856"/>
    </source>
</evidence>
<dbReference type="GO" id="GO:0046655">
    <property type="term" value="P:folic acid metabolic process"/>
    <property type="evidence" value="ECO:0007669"/>
    <property type="project" value="TreeGrafter"/>
</dbReference>
<evidence type="ECO:0000256" key="4">
    <source>
        <dbReference type="ARBA" id="ARBA00022563"/>
    </source>
</evidence>
<dbReference type="PANTHER" id="PTHR48069:SF3">
    <property type="entry name" value="DIHYDROFOLATE REDUCTASE"/>
    <property type="match status" value="1"/>
</dbReference>
<comment type="pathway">
    <text evidence="1">Cofactor biosynthesis; tetrahydrofolate biosynthesis; 5,6,7,8-tetrahydrofolate from 7,8-dihydrofolate: step 1/1.</text>
</comment>
<gene>
    <name evidence="9" type="ORF">AYI69_g3951</name>
</gene>
<accession>A0A1R1YIB2</accession>
<dbReference type="GO" id="GO:0046452">
    <property type="term" value="P:dihydrofolate metabolic process"/>
    <property type="evidence" value="ECO:0007669"/>
    <property type="project" value="TreeGrafter"/>
</dbReference>
<evidence type="ECO:0000259" key="8">
    <source>
        <dbReference type="PROSITE" id="PS51330"/>
    </source>
</evidence>
<dbReference type="EMBL" id="LSSM01001432">
    <property type="protein sequence ID" value="OMJ26639.1"/>
    <property type="molecule type" value="Genomic_DNA"/>
</dbReference>
<reference evidence="10" key="1">
    <citation type="submission" date="2017-01" db="EMBL/GenBank/DDBJ databases">
        <authorList>
            <person name="Wang Y."/>
            <person name="White M."/>
            <person name="Kvist S."/>
            <person name="Moncalvo J.-M."/>
        </authorList>
    </citation>
    <scope>NUCLEOTIDE SEQUENCE [LARGE SCALE GENOMIC DNA]</scope>
    <source>
        <strain evidence="10">ID-206-W2</strain>
    </source>
</reference>
<dbReference type="GO" id="GO:0006730">
    <property type="term" value="P:one-carbon metabolic process"/>
    <property type="evidence" value="ECO:0007669"/>
    <property type="project" value="UniProtKB-KW"/>
</dbReference>
<dbReference type="AlphaFoldDB" id="A0A1R1YIB2"/>
<keyword evidence="10" id="KW-1185">Reference proteome</keyword>
<dbReference type="Pfam" id="PF00186">
    <property type="entry name" value="DHFR_1"/>
    <property type="match status" value="2"/>
</dbReference>
<dbReference type="Gene3D" id="3.40.430.10">
    <property type="entry name" value="Dihydrofolate Reductase, subunit A"/>
    <property type="match status" value="1"/>
</dbReference>
<dbReference type="PROSITE" id="PS51330">
    <property type="entry name" value="DHFR_2"/>
    <property type="match status" value="1"/>
</dbReference>
<feature type="domain" description="DHFR" evidence="8">
    <location>
        <begin position="2"/>
        <end position="214"/>
    </location>
</feature>
<keyword evidence="5" id="KW-0521">NADP</keyword>
<evidence type="ECO:0000256" key="3">
    <source>
        <dbReference type="ARBA" id="ARBA00018886"/>
    </source>
</evidence>
<dbReference type="CDD" id="cd00209">
    <property type="entry name" value="DHFR"/>
    <property type="match status" value="1"/>
</dbReference>